<dbReference type="InterPro" id="IPR009008">
    <property type="entry name" value="Val/Leu/Ile-tRNA-synth_edit"/>
</dbReference>
<dbReference type="PANTHER" id="PTHR42780">
    <property type="entry name" value="SOLEUCYL-TRNA SYNTHETASE"/>
    <property type="match status" value="1"/>
</dbReference>
<evidence type="ECO:0000256" key="7">
    <source>
        <dbReference type="ARBA" id="ARBA00025217"/>
    </source>
</evidence>
<dbReference type="Pfam" id="PF19302">
    <property type="entry name" value="DUF5915"/>
    <property type="match status" value="1"/>
</dbReference>
<gene>
    <name evidence="12" type="primary">ileS</name>
    <name evidence="12" type="ORF">ACFL27_24840</name>
</gene>
<dbReference type="Gene3D" id="3.40.50.620">
    <property type="entry name" value="HUPs"/>
    <property type="match status" value="2"/>
</dbReference>
<evidence type="ECO:0000256" key="6">
    <source>
        <dbReference type="ARBA" id="ARBA00023146"/>
    </source>
</evidence>
<accession>A0ABV6Z4R5</accession>
<sequence>MMYQKVETWVDLIQLEHTILDFWQRKSTFDKLRQKNAGKEPWSFLDGPITANNPMGVHHAWGRTMKDVFQRYYAMNGRDLRYQNGFDCQGLWVEVEVEKELGFKSKKDIEQFGINQFVEKCRQRVLKYSQIQTDESIRLGYWMDWNNSYFTMSDENNYTIWKFLKKCHERGLIYKGHDVMPWCTRCSTGISQHEMHEGYEEVSHTSVVVKFPLRNRTREALLVWTTTLWTLTSNIAAAVNPDLEYVKVRQGDWIYYLADLCAERVLPAQGPHEVLGYLKGKDLVGLFYDGPFDELPVQVNSGLAHPVVPWEMVSATEGTGIVHIAPGCGKEDNELGKELGLALIAPIDELGIFMADFDWISGKNAMNVAPQILADMKSKNILYSHEEYSHSYPHCWRCGTELLFRFVDEWFIAMNPWRDEIKEVAKKIHWLPAYGLDLELDWLTNMRDWMISKKRYWGLSLPIWECGNCFHFEVIGSREELKRKAEQGWDVFEGHSPHRSWIDEVKIKCEKCGHIVSRIADVGNPWLDAGIVPYSTVNYNHDQEYWQKWIPADLVLECFPGQFRNWFYSLLAMSTMMENIPPFKTLLGHALVRDEKGEEMHKSLGTAIWFQEAVEEMGADVMRWIFCHQETTINLNFGYTAAKEVRGKFMNTFWNIYGFFVNYARIINFTPPASPTPLQDRSDFDRWILSNLQLTIQKVRQYLEEYSIRTAVRSIDTFIENLSNWYIRHCRRRFWRGDNDADARLAYETLYECLITITKLLAPFIPFITEEIYQNLVRSHDTAAPESVHLTDFPTVNYDWIDNQLSADMDTIIHLNWLALSAREKAHLKVRQPLAELRIGPSLESDVQAVTRFKVMLQDDLNVKNITIHPLNTPNPCRFVVKPNYKTLGKQLGPRLKALTSFLEENSEEIGQKMQQGADSITVTLAGARVPLNASDLKLEMIQPEHLSVAQDKGVWVAFDTRLTEELRLEGMMRDLLRRLQVLRKEVGLEIEDTISLTYTTISDDFRRIMNEWQEFLSAELLCTQISEDDQIKEYKSINLGGHEIHVTIRKSGKL</sequence>
<dbReference type="InterPro" id="IPR002300">
    <property type="entry name" value="aa-tRNA-synth_Ia"/>
</dbReference>
<dbReference type="SUPFAM" id="SSF50677">
    <property type="entry name" value="ValRS/IleRS/LeuRS editing domain"/>
    <property type="match status" value="1"/>
</dbReference>
<evidence type="ECO:0000256" key="5">
    <source>
        <dbReference type="ARBA" id="ARBA00022917"/>
    </source>
</evidence>
<dbReference type="PRINTS" id="PR00984">
    <property type="entry name" value="TRNASYNTHILE"/>
</dbReference>
<evidence type="ECO:0000256" key="3">
    <source>
        <dbReference type="ARBA" id="ARBA00022741"/>
    </source>
</evidence>
<keyword evidence="6" id="KW-0030">Aminoacyl-tRNA synthetase</keyword>
<proteinExistence type="predicted"/>
<keyword evidence="13" id="KW-1185">Reference proteome</keyword>
<dbReference type="InterPro" id="IPR002301">
    <property type="entry name" value="Ile-tRNA-ligase"/>
</dbReference>
<reference evidence="12 13" key="1">
    <citation type="submission" date="2024-09" db="EMBL/GenBank/DDBJ databases">
        <title>Laminarin stimulates single cell rates of sulfate reduction while oxygen inhibits transcriptomic activity in coastal marine sediment.</title>
        <authorList>
            <person name="Lindsay M."/>
            <person name="Orcutt B."/>
            <person name="Emerson D."/>
            <person name="Stepanauskas R."/>
            <person name="D'Angelo T."/>
        </authorList>
    </citation>
    <scope>NUCLEOTIDE SEQUENCE [LARGE SCALE GENOMIC DNA]</scope>
    <source>
        <strain evidence="12">SAG AM-311-K15</strain>
    </source>
</reference>
<organism evidence="12 13">
    <name type="scientific">candidate division CSSED10-310 bacterium</name>
    <dbReference type="NCBI Taxonomy" id="2855610"/>
    <lineage>
        <taxon>Bacteria</taxon>
        <taxon>Bacteria division CSSED10-310</taxon>
    </lineage>
</organism>
<comment type="catalytic activity">
    <reaction evidence="8">
        <text>tRNA(Ile) + L-isoleucine + ATP = L-isoleucyl-tRNA(Ile) + AMP + diphosphate</text>
        <dbReference type="Rhea" id="RHEA:11060"/>
        <dbReference type="Rhea" id="RHEA-COMP:9666"/>
        <dbReference type="Rhea" id="RHEA-COMP:9695"/>
        <dbReference type="ChEBI" id="CHEBI:30616"/>
        <dbReference type="ChEBI" id="CHEBI:33019"/>
        <dbReference type="ChEBI" id="CHEBI:58045"/>
        <dbReference type="ChEBI" id="CHEBI:78442"/>
        <dbReference type="ChEBI" id="CHEBI:78528"/>
        <dbReference type="ChEBI" id="CHEBI:456215"/>
        <dbReference type="EC" id="6.1.1.5"/>
    </reaction>
</comment>
<dbReference type="GO" id="GO:0004822">
    <property type="term" value="F:isoleucine-tRNA ligase activity"/>
    <property type="evidence" value="ECO:0007669"/>
    <property type="project" value="UniProtKB-EC"/>
</dbReference>
<evidence type="ECO:0000256" key="9">
    <source>
        <dbReference type="NCBIfam" id="TIGR00392"/>
    </source>
</evidence>
<evidence type="ECO:0000256" key="8">
    <source>
        <dbReference type="ARBA" id="ARBA00048359"/>
    </source>
</evidence>
<dbReference type="InterPro" id="IPR023586">
    <property type="entry name" value="Ile-tRNA-ligase_type2"/>
</dbReference>
<dbReference type="Pfam" id="PF00133">
    <property type="entry name" value="tRNA-synt_1"/>
    <property type="match status" value="1"/>
</dbReference>
<evidence type="ECO:0000259" key="10">
    <source>
        <dbReference type="Pfam" id="PF00133"/>
    </source>
</evidence>
<comment type="caution">
    <text evidence="12">The sequence shown here is derived from an EMBL/GenBank/DDBJ whole genome shotgun (WGS) entry which is preliminary data.</text>
</comment>
<dbReference type="Gene3D" id="1.10.730.10">
    <property type="entry name" value="Isoleucyl-tRNA Synthetase, Domain 1"/>
    <property type="match status" value="1"/>
</dbReference>
<evidence type="ECO:0000313" key="12">
    <source>
        <dbReference type="EMBL" id="MFC1853437.1"/>
    </source>
</evidence>
<keyword evidence="3" id="KW-0547">Nucleotide-binding</keyword>
<dbReference type="NCBIfam" id="TIGR00392">
    <property type="entry name" value="ileS"/>
    <property type="match status" value="1"/>
</dbReference>
<feature type="domain" description="Aminoacyl-tRNA synthetase class Ia" evidence="10">
    <location>
        <begin position="19"/>
        <end position="635"/>
    </location>
</feature>
<feature type="domain" description="Methionyl/Valyl/Leucyl/Isoleucyl-tRNA synthetase anticodon-binding" evidence="11">
    <location>
        <begin position="685"/>
        <end position="834"/>
    </location>
</feature>
<comment type="function">
    <text evidence="7">Catalyzes the attachment of isoleucine to tRNA(Ile). As IleRS can inadvertently accommodate and process structurally similar amino acids such as valine, to avoid such errors it has two additional distinct tRNA(Ile)-dependent editing activities. One activity is designated as 'pretransfer' editing and involves the hydrolysis of activated Val-AMP. The other activity is designated 'posttransfer' editing and involves deacylation of mischarged Val-tRNA(Ile).</text>
</comment>
<evidence type="ECO:0000256" key="2">
    <source>
        <dbReference type="ARBA" id="ARBA00022598"/>
    </source>
</evidence>
<keyword evidence="5" id="KW-0648">Protein biosynthesis</keyword>
<dbReference type="Proteomes" id="UP001594351">
    <property type="component" value="Unassembled WGS sequence"/>
</dbReference>
<dbReference type="CDD" id="cd07961">
    <property type="entry name" value="Anticodon_Ia_Ile_ABEc"/>
    <property type="match status" value="1"/>
</dbReference>
<dbReference type="PANTHER" id="PTHR42780:SF1">
    <property type="entry name" value="ISOLEUCINE--TRNA LIGASE, CYTOPLASMIC"/>
    <property type="match status" value="1"/>
</dbReference>
<dbReference type="InterPro" id="IPR014729">
    <property type="entry name" value="Rossmann-like_a/b/a_fold"/>
</dbReference>
<dbReference type="SUPFAM" id="SSF52374">
    <property type="entry name" value="Nucleotidylyl transferase"/>
    <property type="match status" value="1"/>
</dbReference>
<name>A0ABV6Z4R5_UNCC1</name>
<evidence type="ECO:0000313" key="13">
    <source>
        <dbReference type="Proteomes" id="UP001594351"/>
    </source>
</evidence>
<keyword evidence="4" id="KW-0067">ATP-binding</keyword>
<evidence type="ECO:0000259" key="11">
    <source>
        <dbReference type="Pfam" id="PF08264"/>
    </source>
</evidence>
<dbReference type="Pfam" id="PF08264">
    <property type="entry name" value="Anticodon_1"/>
    <property type="match status" value="1"/>
</dbReference>
<dbReference type="InterPro" id="IPR033709">
    <property type="entry name" value="Anticodon_Ile_ABEc"/>
</dbReference>
<dbReference type="InterPro" id="IPR013155">
    <property type="entry name" value="M/V/L/I-tRNA-synth_anticd-bd"/>
</dbReference>
<dbReference type="SUPFAM" id="SSF47323">
    <property type="entry name" value="Anticodon-binding domain of a subclass of class I aminoacyl-tRNA synthetases"/>
    <property type="match status" value="1"/>
</dbReference>
<keyword evidence="2 12" id="KW-0436">Ligase</keyword>
<evidence type="ECO:0000256" key="4">
    <source>
        <dbReference type="ARBA" id="ARBA00022840"/>
    </source>
</evidence>
<evidence type="ECO:0000256" key="1">
    <source>
        <dbReference type="ARBA" id="ARBA00013165"/>
    </source>
</evidence>
<dbReference type="EMBL" id="JBHPBY010000501">
    <property type="protein sequence ID" value="MFC1853437.1"/>
    <property type="molecule type" value="Genomic_DNA"/>
</dbReference>
<protein>
    <recommendedName>
        <fullName evidence="1 9">Isoleucine--tRNA ligase</fullName>
        <ecNumber evidence="1 9">6.1.1.5</ecNumber>
    </recommendedName>
</protein>
<dbReference type="EC" id="6.1.1.5" evidence="1 9"/>
<dbReference type="InterPro" id="IPR009080">
    <property type="entry name" value="tRNAsynth_Ia_anticodon-bd"/>
</dbReference>